<dbReference type="Proteomes" id="UP000276542">
    <property type="component" value="Unassembled WGS sequence"/>
</dbReference>
<evidence type="ECO:0000256" key="2">
    <source>
        <dbReference type="ARBA" id="ARBA00023002"/>
    </source>
</evidence>
<dbReference type="OrthoDB" id="6882680at2"/>
<dbReference type="FunFam" id="3.40.309.10:FF:000004">
    <property type="entry name" value="Succinate-semialdehyde dehydrogenase I"/>
    <property type="match status" value="1"/>
</dbReference>
<gene>
    <name evidence="6" type="ORF">D4739_05675</name>
</gene>
<dbReference type="InterPro" id="IPR016163">
    <property type="entry name" value="Ald_DH_C"/>
</dbReference>
<comment type="similarity">
    <text evidence="1 4">Belongs to the aldehyde dehydrogenase family.</text>
</comment>
<reference evidence="7" key="1">
    <citation type="submission" date="2018-09" db="EMBL/GenBank/DDBJ databases">
        <authorList>
            <person name="Zhu H."/>
        </authorList>
    </citation>
    <scope>NUCLEOTIDE SEQUENCE [LARGE SCALE GENOMIC DNA]</scope>
    <source>
        <strain evidence="7">K1W22B-1</strain>
    </source>
</reference>
<dbReference type="PANTHER" id="PTHR43353">
    <property type="entry name" value="SUCCINATE-SEMIALDEHYDE DEHYDROGENASE, MITOCHONDRIAL"/>
    <property type="match status" value="1"/>
</dbReference>
<dbReference type="CDD" id="cd07103">
    <property type="entry name" value="ALDH_F5_SSADH_GabD"/>
    <property type="match status" value="1"/>
</dbReference>
<evidence type="ECO:0000256" key="4">
    <source>
        <dbReference type="RuleBase" id="RU003345"/>
    </source>
</evidence>
<comment type="caution">
    <text evidence="6">The sequence shown here is derived from an EMBL/GenBank/DDBJ whole genome shotgun (WGS) entry which is preliminary data.</text>
</comment>
<organism evidence="6 7">
    <name type="scientific">Nocardioides cavernaquae</name>
    <dbReference type="NCBI Taxonomy" id="2321396"/>
    <lineage>
        <taxon>Bacteria</taxon>
        <taxon>Bacillati</taxon>
        <taxon>Actinomycetota</taxon>
        <taxon>Actinomycetes</taxon>
        <taxon>Propionibacteriales</taxon>
        <taxon>Nocardioidaceae</taxon>
        <taxon>Nocardioides</taxon>
    </lineage>
</organism>
<dbReference type="InterPro" id="IPR016161">
    <property type="entry name" value="Ald_DH/histidinol_DH"/>
</dbReference>
<evidence type="ECO:0000256" key="1">
    <source>
        <dbReference type="ARBA" id="ARBA00009986"/>
    </source>
</evidence>
<evidence type="ECO:0000259" key="5">
    <source>
        <dbReference type="Pfam" id="PF00171"/>
    </source>
</evidence>
<sequence length="498" mass="51416">MTSTTTTDLVPASVHATISKLDPGHGQHINGRGVAASSGKTFEVLDPATGAVLADFADGGAAEATAAVDAAAAAFPAWAATAPRVRAEVLRKAWALMIERTEELAALMSAENGKSLADGRAEVGYAAEFFRWFSEEAVRSDGDFAESPAGGTRTIVTSHPVGVSALVTPWNFPAAMATRKIGPALAAGCTVVLKPASETPLTALAVAQILEEAGVPAGVVNVVTTTAPGDVVGTWLADERVRKVSFTGSTGIGRMLLGQAAERVVNSSMELGGNAPFVVAPDADIDAAVAGAMIAKFRNGGQACTAANRFYVHASVASEFTDKFGAAIEALQVGSAFEEGTAIGPLISAKAVTGLTALVDDAVSRGSKVSHQAKTSPLDGHFFPPTLLVDVPADAEIIRNEAFGPVAPIVTWTDEADLLAQVNDTEFGLASYVYSGDLKWALKFAEKIEAGMVGINRGIVSDPAAPFGGYKQSGLGREGAREGMRAFTETQYFSVDWS</sequence>
<dbReference type="Pfam" id="PF00171">
    <property type="entry name" value="Aldedh"/>
    <property type="match status" value="1"/>
</dbReference>
<dbReference type="AlphaFoldDB" id="A0A3A5H4Y3"/>
<feature type="active site" evidence="3">
    <location>
        <position position="270"/>
    </location>
</feature>
<dbReference type="InterPro" id="IPR029510">
    <property type="entry name" value="Ald_DH_CS_GLU"/>
</dbReference>
<dbReference type="GO" id="GO:0004777">
    <property type="term" value="F:succinate-semialdehyde dehydrogenase (NAD+) activity"/>
    <property type="evidence" value="ECO:0007669"/>
    <property type="project" value="TreeGrafter"/>
</dbReference>
<dbReference type="GO" id="GO:0009450">
    <property type="term" value="P:gamma-aminobutyric acid catabolic process"/>
    <property type="evidence" value="ECO:0007669"/>
    <property type="project" value="TreeGrafter"/>
</dbReference>
<dbReference type="Gene3D" id="3.40.309.10">
    <property type="entry name" value="Aldehyde Dehydrogenase, Chain A, domain 2"/>
    <property type="match status" value="1"/>
</dbReference>
<dbReference type="SUPFAM" id="SSF53720">
    <property type="entry name" value="ALDH-like"/>
    <property type="match status" value="1"/>
</dbReference>
<accession>A0A3A5H4Y3</accession>
<dbReference type="InterPro" id="IPR016160">
    <property type="entry name" value="Ald_DH_CS_CYS"/>
</dbReference>
<keyword evidence="7" id="KW-1185">Reference proteome</keyword>
<protein>
    <submittedName>
        <fullName evidence="6">NAD-dependent succinate-semialdehyde dehydrogenase</fullName>
    </submittedName>
</protein>
<dbReference type="InterPro" id="IPR050740">
    <property type="entry name" value="Aldehyde_DH_Superfamily"/>
</dbReference>
<dbReference type="PROSITE" id="PS00687">
    <property type="entry name" value="ALDEHYDE_DEHYDR_GLU"/>
    <property type="match status" value="1"/>
</dbReference>
<evidence type="ECO:0000256" key="3">
    <source>
        <dbReference type="PROSITE-ProRule" id="PRU10007"/>
    </source>
</evidence>
<keyword evidence="2 4" id="KW-0560">Oxidoreductase</keyword>
<name>A0A3A5H4Y3_9ACTN</name>
<dbReference type="InterPro" id="IPR015590">
    <property type="entry name" value="Aldehyde_DH_dom"/>
</dbReference>
<proteinExistence type="inferred from homology"/>
<dbReference type="FunFam" id="3.40.605.10:FF:000005">
    <property type="entry name" value="Succinate-semialdehyde dehydrogenase I"/>
    <property type="match status" value="1"/>
</dbReference>
<evidence type="ECO:0000313" key="7">
    <source>
        <dbReference type="Proteomes" id="UP000276542"/>
    </source>
</evidence>
<dbReference type="Gene3D" id="3.40.605.10">
    <property type="entry name" value="Aldehyde Dehydrogenase, Chain A, domain 1"/>
    <property type="match status" value="1"/>
</dbReference>
<feature type="domain" description="Aldehyde dehydrogenase" evidence="5">
    <location>
        <begin position="36"/>
        <end position="491"/>
    </location>
</feature>
<evidence type="ECO:0000313" key="6">
    <source>
        <dbReference type="EMBL" id="RJS45763.1"/>
    </source>
</evidence>
<dbReference type="InterPro" id="IPR016162">
    <property type="entry name" value="Ald_DH_N"/>
</dbReference>
<dbReference type="RefSeq" id="WP_120059662.1">
    <property type="nucleotide sequence ID" value="NZ_QYRP01000002.1"/>
</dbReference>
<dbReference type="PROSITE" id="PS00070">
    <property type="entry name" value="ALDEHYDE_DEHYDR_CYS"/>
    <property type="match status" value="1"/>
</dbReference>
<dbReference type="PANTHER" id="PTHR43353:SF5">
    <property type="entry name" value="SUCCINATE-SEMIALDEHYDE DEHYDROGENASE, MITOCHONDRIAL"/>
    <property type="match status" value="1"/>
</dbReference>
<dbReference type="EMBL" id="QYRP01000002">
    <property type="protein sequence ID" value="RJS45763.1"/>
    <property type="molecule type" value="Genomic_DNA"/>
</dbReference>